<dbReference type="EMBL" id="BAAALG010000017">
    <property type="protein sequence ID" value="GAA1114523.1"/>
    <property type="molecule type" value="Genomic_DNA"/>
</dbReference>
<evidence type="ECO:0000256" key="1">
    <source>
        <dbReference type="SAM" id="Phobius"/>
    </source>
</evidence>
<name>A0ABN1U317_9ACTN</name>
<feature type="transmembrane region" description="Helical" evidence="1">
    <location>
        <begin position="196"/>
        <end position="214"/>
    </location>
</feature>
<feature type="transmembrane region" description="Helical" evidence="1">
    <location>
        <begin position="117"/>
        <end position="134"/>
    </location>
</feature>
<keyword evidence="1" id="KW-0812">Transmembrane</keyword>
<evidence type="ECO:0000313" key="3">
    <source>
        <dbReference type="EMBL" id="GAA1114523.1"/>
    </source>
</evidence>
<proteinExistence type="predicted"/>
<gene>
    <name evidence="3" type="ORF">GCM10009668_41330</name>
</gene>
<feature type="transmembrane region" description="Helical" evidence="1">
    <location>
        <begin position="72"/>
        <end position="97"/>
    </location>
</feature>
<sequence>MSEFGPLAPPPPGGYPPLRPPPPAPNGLAIAARVFAVLLGLVSLGMFFAAFPARHSYRVAAVKGDDVADVLTAYELLPLVWLVFALVAYILTCLWLFECRARVEALAPQIPQRRSKIWVWLCWIVPVVNLWFPYQVVRDLRRGSHPGRNPSNALVGWWLAAWIGFCIVDRFASITLPFEGEIDIARINATLVPTQAISTALCLCALVFWLRIISDIMRGQAELRPAPMPPQPQWPAQQPAHWS</sequence>
<evidence type="ECO:0000313" key="4">
    <source>
        <dbReference type="Proteomes" id="UP001501581"/>
    </source>
</evidence>
<feature type="transmembrane region" description="Helical" evidence="1">
    <location>
        <begin position="155"/>
        <end position="176"/>
    </location>
</feature>
<reference evidence="3 4" key="1">
    <citation type="journal article" date="2019" name="Int. J. Syst. Evol. Microbiol.">
        <title>The Global Catalogue of Microorganisms (GCM) 10K type strain sequencing project: providing services to taxonomists for standard genome sequencing and annotation.</title>
        <authorList>
            <consortium name="The Broad Institute Genomics Platform"/>
            <consortium name="The Broad Institute Genome Sequencing Center for Infectious Disease"/>
            <person name="Wu L."/>
            <person name="Ma J."/>
        </authorList>
    </citation>
    <scope>NUCLEOTIDE SEQUENCE [LARGE SCALE GENOMIC DNA]</scope>
    <source>
        <strain evidence="3 4">JCM 13008</strain>
    </source>
</reference>
<dbReference type="Pfam" id="PF14219">
    <property type="entry name" value="DUF4328"/>
    <property type="match status" value="1"/>
</dbReference>
<feature type="transmembrane region" description="Helical" evidence="1">
    <location>
        <begin position="30"/>
        <end position="51"/>
    </location>
</feature>
<dbReference type="InterPro" id="IPR025565">
    <property type="entry name" value="DUF4328"/>
</dbReference>
<evidence type="ECO:0000259" key="2">
    <source>
        <dbReference type="Pfam" id="PF14219"/>
    </source>
</evidence>
<dbReference type="RefSeq" id="WP_343996821.1">
    <property type="nucleotide sequence ID" value="NZ_BAAALG010000017.1"/>
</dbReference>
<comment type="caution">
    <text evidence="3">The sequence shown here is derived from an EMBL/GenBank/DDBJ whole genome shotgun (WGS) entry which is preliminary data.</text>
</comment>
<feature type="domain" description="DUF4328" evidence="2">
    <location>
        <begin position="72"/>
        <end position="217"/>
    </location>
</feature>
<keyword evidence="4" id="KW-1185">Reference proteome</keyword>
<dbReference type="Proteomes" id="UP001501581">
    <property type="component" value="Unassembled WGS sequence"/>
</dbReference>
<accession>A0ABN1U317</accession>
<keyword evidence="1" id="KW-1133">Transmembrane helix</keyword>
<keyword evidence="1" id="KW-0472">Membrane</keyword>
<protein>
    <recommendedName>
        <fullName evidence="2">DUF4328 domain-containing protein</fullName>
    </recommendedName>
</protein>
<organism evidence="3 4">
    <name type="scientific">Nocardioides dubius</name>
    <dbReference type="NCBI Taxonomy" id="317019"/>
    <lineage>
        <taxon>Bacteria</taxon>
        <taxon>Bacillati</taxon>
        <taxon>Actinomycetota</taxon>
        <taxon>Actinomycetes</taxon>
        <taxon>Propionibacteriales</taxon>
        <taxon>Nocardioidaceae</taxon>
        <taxon>Nocardioides</taxon>
    </lineage>
</organism>